<dbReference type="AlphaFoldDB" id="A0A9Q1H150"/>
<feature type="compositionally biased region" description="Low complexity" evidence="1">
    <location>
        <begin position="276"/>
        <end position="287"/>
    </location>
</feature>
<accession>A0A9Q1H150</accession>
<reference evidence="2" key="1">
    <citation type="submission" date="2021-10" db="EMBL/GenBank/DDBJ databases">
        <title>Tropical sea cucumber genome reveals ecological adaptation and Cuvierian tubules defense mechanism.</title>
        <authorList>
            <person name="Chen T."/>
        </authorList>
    </citation>
    <scope>NUCLEOTIDE SEQUENCE</scope>
    <source>
        <strain evidence="2">Nanhai2018</strain>
        <tissue evidence="2">Muscle</tissue>
    </source>
</reference>
<feature type="compositionally biased region" description="Polar residues" evidence="1">
    <location>
        <begin position="627"/>
        <end position="642"/>
    </location>
</feature>
<proteinExistence type="predicted"/>
<feature type="region of interest" description="Disordered" evidence="1">
    <location>
        <begin position="43"/>
        <end position="76"/>
    </location>
</feature>
<feature type="compositionally biased region" description="Low complexity" evidence="1">
    <location>
        <begin position="303"/>
        <end position="314"/>
    </location>
</feature>
<feature type="region of interest" description="Disordered" evidence="1">
    <location>
        <begin position="394"/>
        <end position="413"/>
    </location>
</feature>
<protein>
    <submittedName>
        <fullName evidence="2">Uncharacterized protein</fullName>
    </submittedName>
</protein>
<comment type="caution">
    <text evidence="2">The sequence shown here is derived from an EMBL/GenBank/DDBJ whole genome shotgun (WGS) entry which is preliminary data.</text>
</comment>
<feature type="compositionally biased region" description="Low complexity" evidence="1">
    <location>
        <begin position="247"/>
        <end position="256"/>
    </location>
</feature>
<feature type="region of interest" description="Disordered" evidence="1">
    <location>
        <begin position="136"/>
        <end position="160"/>
    </location>
</feature>
<organism evidence="2 3">
    <name type="scientific">Holothuria leucospilota</name>
    <name type="common">Black long sea cucumber</name>
    <name type="synonym">Mertensiothuria leucospilota</name>
    <dbReference type="NCBI Taxonomy" id="206669"/>
    <lineage>
        <taxon>Eukaryota</taxon>
        <taxon>Metazoa</taxon>
        <taxon>Echinodermata</taxon>
        <taxon>Eleutherozoa</taxon>
        <taxon>Echinozoa</taxon>
        <taxon>Holothuroidea</taxon>
        <taxon>Aspidochirotacea</taxon>
        <taxon>Aspidochirotida</taxon>
        <taxon>Holothuriidae</taxon>
        <taxon>Holothuria</taxon>
    </lineage>
</organism>
<evidence type="ECO:0000256" key="1">
    <source>
        <dbReference type="SAM" id="MobiDB-lite"/>
    </source>
</evidence>
<evidence type="ECO:0000313" key="3">
    <source>
        <dbReference type="Proteomes" id="UP001152320"/>
    </source>
</evidence>
<feature type="compositionally biased region" description="Basic residues" evidence="1">
    <location>
        <begin position="229"/>
        <end position="246"/>
    </location>
</feature>
<dbReference type="Proteomes" id="UP001152320">
    <property type="component" value="Chromosome 13"/>
</dbReference>
<feature type="region of interest" description="Disordered" evidence="1">
    <location>
        <begin position="353"/>
        <end position="374"/>
    </location>
</feature>
<feature type="compositionally biased region" description="Basic and acidic residues" evidence="1">
    <location>
        <begin position="43"/>
        <end position="53"/>
    </location>
</feature>
<feature type="compositionally biased region" description="Basic and acidic residues" evidence="1">
    <location>
        <begin position="357"/>
        <end position="368"/>
    </location>
</feature>
<feature type="region of interest" description="Disordered" evidence="1">
    <location>
        <begin position="619"/>
        <end position="642"/>
    </location>
</feature>
<evidence type="ECO:0000313" key="2">
    <source>
        <dbReference type="EMBL" id="KAJ8031197.1"/>
    </source>
</evidence>
<name>A0A9Q1H150_HOLLE</name>
<feature type="compositionally biased region" description="Basic residues" evidence="1">
    <location>
        <begin position="257"/>
        <end position="267"/>
    </location>
</feature>
<gene>
    <name evidence="2" type="ORF">HOLleu_27849</name>
</gene>
<sequence length="659" mass="72210">MQKMQDPHDLCPTCRSCSDVSRCAVCRDWTDDWSQVVQWLEEKERKQAKERASSSKSYSGKAKDKEASAKPNEGTAITMFTYERGRPSMSQPSALPIQLQILPPQLLSEPTSTSTTTSSPVAISSQVNASVVLNTDAHRPSGSSEGIDPGASSSQQRDTAPLGTTEVIDLSSLPGPSGLSSMRLLSQPEPVNAIRELLMASDPGSAGIRLAETLPAEQGQVSDSPDRRSRSRTRKSHKSKCRRRHSSSSSPSSRSSPSRKCKRKGRSPRQSSSETLSQILSLLSNLSKRPSIPPDQSLSHQGSSVPALASASAPQDFDQGFPLSGDTAESLPGEFQEDDSQVGVDLLSVMDNQSQDRLPEDSSSKDEPLYGTDIPEDVFNKAVNILRLQIGFESQESEKPPSRSKLSLNKPNHPARAVLPVDAECEDRYKAAASSKKWTAFSRAQCSSFRVEEKEWQNLFQVPNVPQAAEDYLRSVGSIDNSGKWRSSSEKHHLITLQNLDGAARAGLNFSSALLLIAEVLMKSFQLPDIPRKDTATLVSIIGPLARQVYEQFAKVSVKTVLEQRETVIDAMRLPQKDIKRRFLQLPISGKDLFGGQFDTQLQTEVKCRKDMLKASLTVPRSLPGPRSQTSSTCLVDSSEPPSTLRPFSRSIEGFFPWL</sequence>
<dbReference type="EMBL" id="JAIZAY010000013">
    <property type="protein sequence ID" value="KAJ8031197.1"/>
    <property type="molecule type" value="Genomic_DNA"/>
</dbReference>
<feature type="region of interest" description="Disordered" evidence="1">
    <location>
        <begin position="212"/>
        <end position="337"/>
    </location>
</feature>
<keyword evidence="3" id="KW-1185">Reference proteome</keyword>